<gene>
    <name evidence="2" type="ORF">HII17_06580</name>
</gene>
<dbReference type="PANTHER" id="PTHR38834">
    <property type="entry name" value="PERIPLASMIC SUBSTRATE BINDING PROTEIN FAMILY 3"/>
    <property type="match status" value="1"/>
</dbReference>
<feature type="domain" description="Solute-binding protein family 3/N-terminal" evidence="1">
    <location>
        <begin position="37"/>
        <end position="142"/>
    </location>
</feature>
<dbReference type="PANTHER" id="PTHR38834:SF3">
    <property type="entry name" value="SOLUTE-BINDING PROTEIN FAMILY 3_N-TERMINAL DOMAIN-CONTAINING PROTEIN"/>
    <property type="match status" value="1"/>
</dbReference>
<sequence length="241" mass="27456">MKIQKLLLFLSHFWVLIFSTFHENSYANNLLTKPISVVTEIAPPLQFMNGDKLDGQTTKQVRELLAKAGLEANFQVYPWARAFQNAQSNSNTLIYPIVRTPERESQFEWIGRLLTFKMSIIQLDNDKPKDLQTLQQAKSLKLGLMRNDYAHLLFEKQGFKEGQHFQLASELSQLIALLYSGKIDAMVADLPLLKVMAISQGFAASQLKSVFDIPDQEVDVYLAASKFTDCDIVNKLRQQLN</sequence>
<organism evidence="2 3">
    <name type="scientific">Thalassotalea algicola</name>
    <dbReference type="NCBI Taxonomy" id="2716224"/>
    <lineage>
        <taxon>Bacteria</taxon>
        <taxon>Pseudomonadati</taxon>
        <taxon>Pseudomonadota</taxon>
        <taxon>Gammaproteobacteria</taxon>
        <taxon>Alteromonadales</taxon>
        <taxon>Colwelliaceae</taxon>
        <taxon>Thalassotalea</taxon>
    </lineage>
</organism>
<dbReference type="RefSeq" id="WP_169074551.1">
    <property type="nucleotide sequence ID" value="NZ_JABBXH010000002.1"/>
</dbReference>
<dbReference type="Proteomes" id="UP000568664">
    <property type="component" value="Unassembled WGS sequence"/>
</dbReference>
<dbReference type="AlphaFoldDB" id="A0A7Y0Q6I5"/>
<name>A0A7Y0Q6I5_9GAMM</name>
<reference evidence="2 3" key="1">
    <citation type="submission" date="2020-04" db="EMBL/GenBank/DDBJ databases">
        <title>Thalassotalea sp. M1531, isolated from the surface of marine red alga.</title>
        <authorList>
            <person name="Pang L."/>
            <person name="Lu D.-C."/>
        </authorList>
    </citation>
    <scope>NUCLEOTIDE SEQUENCE [LARGE SCALE GENOMIC DNA]</scope>
    <source>
        <strain evidence="2 3">M1531</strain>
    </source>
</reference>
<protein>
    <submittedName>
        <fullName evidence="2">Amino acid ABC transporter substrate-binding protein</fullName>
    </submittedName>
</protein>
<dbReference type="InterPro" id="IPR001638">
    <property type="entry name" value="Solute-binding_3/MltF_N"/>
</dbReference>
<evidence type="ECO:0000259" key="1">
    <source>
        <dbReference type="Pfam" id="PF00497"/>
    </source>
</evidence>
<evidence type="ECO:0000313" key="3">
    <source>
        <dbReference type="Proteomes" id="UP000568664"/>
    </source>
</evidence>
<dbReference type="EMBL" id="JABBXH010000002">
    <property type="protein sequence ID" value="NMP31221.1"/>
    <property type="molecule type" value="Genomic_DNA"/>
</dbReference>
<proteinExistence type="predicted"/>
<dbReference type="Gene3D" id="3.40.190.10">
    <property type="entry name" value="Periplasmic binding protein-like II"/>
    <property type="match status" value="2"/>
</dbReference>
<dbReference type="SUPFAM" id="SSF53850">
    <property type="entry name" value="Periplasmic binding protein-like II"/>
    <property type="match status" value="1"/>
</dbReference>
<evidence type="ECO:0000313" key="2">
    <source>
        <dbReference type="EMBL" id="NMP31221.1"/>
    </source>
</evidence>
<dbReference type="Pfam" id="PF00497">
    <property type="entry name" value="SBP_bac_3"/>
    <property type="match status" value="1"/>
</dbReference>
<keyword evidence="3" id="KW-1185">Reference proteome</keyword>
<comment type="caution">
    <text evidence="2">The sequence shown here is derived from an EMBL/GenBank/DDBJ whole genome shotgun (WGS) entry which is preliminary data.</text>
</comment>
<accession>A0A7Y0Q6I5</accession>